<dbReference type="PANTHER" id="PTHR43039">
    <property type="entry name" value="ESTERASE-RELATED"/>
    <property type="match status" value="1"/>
</dbReference>
<comment type="similarity">
    <text evidence="1">Belongs to the AB hydrolase superfamily.</text>
</comment>
<keyword evidence="4" id="KW-1185">Reference proteome</keyword>
<feature type="domain" description="AB hydrolase-1" evidence="2">
    <location>
        <begin position="30"/>
        <end position="264"/>
    </location>
</feature>
<dbReference type="SUPFAM" id="SSF53474">
    <property type="entry name" value="alpha/beta-Hydrolases"/>
    <property type="match status" value="1"/>
</dbReference>
<dbReference type="Proteomes" id="UP001501697">
    <property type="component" value="Unassembled WGS sequence"/>
</dbReference>
<dbReference type="Gene3D" id="3.40.50.1820">
    <property type="entry name" value="alpha/beta hydrolase"/>
    <property type="match status" value="1"/>
</dbReference>
<sequence length="272" mass="29469">MTTNGPAAPDVLQRNNVRVSGDPDARVMMFAHGFGCSQETWGLVAPQFESDHRVVLFDYIGAGGSDRAAYRRGRYASLDGYATDVLEILEALDASDVVFVGHSVSAMVGVLAANRAPERFGALVLIGPSPRYTNDGDYRGGFEPADIDALLDSLDANFVEWSHATAPLIMGTPDRPELGDRLTESFCRYDPSIARDFARVTFLSDNRDDLSEVSCSTLVLQCRADMIAPTDVGDFVHAAIRGSRLRVLNATGHVPILSAAAEVVTEIRQFLE</sequence>
<proteinExistence type="inferred from homology"/>
<protein>
    <submittedName>
        <fullName evidence="3">Alpha/beta hydrolase</fullName>
    </submittedName>
</protein>
<accession>A0ABP7ALV9</accession>
<comment type="caution">
    <text evidence="3">The sequence shown here is derived from an EMBL/GenBank/DDBJ whole genome shotgun (WGS) entry which is preliminary data.</text>
</comment>
<keyword evidence="3" id="KW-0378">Hydrolase</keyword>
<dbReference type="RefSeq" id="WP_344737666.1">
    <property type="nucleotide sequence ID" value="NZ_BAAAYU010000005.1"/>
</dbReference>
<evidence type="ECO:0000313" key="3">
    <source>
        <dbReference type="EMBL" id="GAA3635046.1"/>
    </source>
</evidence>
<gene>
    <name evidence="3" type="ORF">GCM10022200_17880</name>
</gene>
<reference evidence="4" key="1">
    <citation type="journal article" date="2019" name="Int. J. Syst. Evol. Microbiol.">
        <title>The Global Catalogue of Microorganisms (GCM) 10K type strain sequencing project: providing services to taxonomists for standard genome sequencing and annotation.</title>
        <authorList>
            <consortium name="The Broad Institute Genomics Platform"/>
            <consortium name="The Broad Institute Genome Sequencing Center for Infectious Disease"/>
            <person name="Wu L."/>
            <person name="Ma J."/>
        </authorList>
    </citation>
    <scope>NUCLEOTIDE SEQUENCE [LARGE SCALE GENOMIC DNA]</scope>
    <source>
        <strain evidence="4">JCM 16544</strain>
    </source>
</reference>
<name>A0ABP7ALV9_9MICO</name>
<dbReference type="InterPro" id="IPR029058">
    <property type="entry name" value="AB_hydrolase_fold"/>
</dbReference>
<dbReference type="EMBL" id="BAAAYU010000005">
    <property type="protein sequence ID" value="GAA3635046.1"/>
    <property type="molecule type" value="Genomic_DNA"/>
</dbReference>
<evidence type="ECO:0000313" key="4">
    <source>
        <dbReference type="Proteomes" id="UP001501697"/>
    </source>
</evidence>
<dbReference type="Pfam" id="PF12697">
    <property type="entry name" value="Abhydrolase_6"/>
    <property type="match status" value="1"/>
</dbReference>
<dbReference type="InterPro" id="IPR000073">
    <property type="entry name" value="AB_hydrolase_1"/>
</dbReference>
<dbReference type="PRINTS" id="PR00111">
    <property type="entry name" value="ABHYDROLASE"/>
</dbReference>
<evidence type="ECO:0000259" key="2">
    <source>
        <dbReference type="Pfam" id="PF12697"/>
    </source>
</evidence>
<organism evidence="3 4">
    <name type="scientific">Microbacterium awajiense</name>
    <dbReference type="NCBI Taxonomy" id="415214"/>
    <lineage>
        <taxon>Bacteria</taxon>
        <taxon>Bacillati</taxon>
        <taxon>Actinomycetota</taxon>
        <taxon>Actinomycetes</taxon>
        <taxon>Micrococcales</taxon>
        <taxon>Microbacteriaceae</taxon>
        <taxon>Microbacterium</taxon>
    </lineage>
</organism>
<dbReference type="GO" id="GO:0016787">
    <property type="term" value="F:hydrolase activity"/>
    <property type="evidence" value="ECO:0007669"/>
    <property type="project" value="UniProtKB-KW"/>
</dbReference>
<evidence type="ECO:0000256" key="1">
    <source>
        <dbReference type="ARBA" id="ARBA00008645"/>
    </source>
</evidence>